<evidence type="ECO:0000259" key="4">
    <source>
        <dbReference type="Pfam" id="PF01926"/>
    </source>
</evidence>
<evidence type="ECO:0000313" key="6">
    <source>
        <dbReference type="Proteomes" id="UP001642484"/>
    </source>
</evidence>
<organism evidence="5 6">
    <name type="scientific">Durusdinium trenchii</name>
    <dbReference type="NCBI Taxonomy" id="1381693"/>
    <lineage>
        <taxon>Eukaryota</taxon>
        <taxon>Sar</taxon>
        <taxon>Alveolata</taxon>
        <taxon>Dinophyceae</taxon>
        <taxon>Suessiales</taxon>
        <taxon>Symbiodiniaceae</taxon>
        <taxon>Durusdinium</taxon>
    </lineage>
</organism>
<evidence type="ECO:0000256" key="1">
    <source>
        <dbReference type="SAM" id="Coils"/>
    </source>
</evidence>
<proteinExistence type="predicted"/>
<dbReference type="InterPro" id="IPR006073">
    <property type="entry name" value="GTP-bd"/>
</dbReference>
<feature type="transmembrane region" description="Helical" evidence="3">
    <location>
        <begin position="525"/>
        <end position="551"/>
    </location>
</feature>
<feature type="compositionally biased region" description="Low complexity" evidence="2">
    <location>
        <begin position="15"/>
        <end position="32"/>
    </location>
</feature>
<feature type="region of interest" description="Disordered" evidence="2">
    <location>
        <begin position="1"/>
        <end position="36"/>
    </location>
</feature>
<keyword evidence="3" id="KW-0812">Transmembrane</keyword>
<comment type="caution">
    <text evidence="5">The sequence shown here is derived from an EMBL/GenBank/DDBJ whole genome shotgun (WGS) entry which is preliminary data.</text>
</comment>
<reference evidence="5 6" key="1">
    <citation type="submission" date="2024-02" db="EMBL/GenBank/DDBJ databases">
        <authorList>
            <person name="Chen Y."/>
            <person name="Shah S."/>
            <person name="Dougan E. K."/>
            <person name="Thang M."/>
            <person name="Chan C."/>
        </authorList>
    </citation>
    <scope>NUCLEOTIDE SEQUENCE [LARGE SCALE GENOMIC DNA]</scope>
</reference>
<sequence>MAPPPAPAPCPVVAPPGTAHSDADGVASSAASETSSGWRMVDGCQASLSPSWCEEAAGADGGEGSQDLEPLLPVGRAAVEASDVPSSAAVASVSDSSTAVFVEDPEIPRLLERIERLVADGFQETRVFEAQPHFIKDVVKVPFQLILTHSCVVLGPAGAGKTTLVKALGGEKFKPSVPAGPHLKNRTVQAQACDLQLEGLTDDLNFVLIDTPGWNHDTSTNIKSQYKSILKEKTLVSEHTPHIIVFCVPVSAIRQFQMKEAKKMSEELQELKFDKRFPIKVLPVATMADTQQPEELPELLSTIKDLAKKAFQETGAEVEEPLSTRFPPGGDPQGVEELSARLRQVLHSQLRSEEFCHLWQKAFAKGIVSSVREHCEKFPENDSTLRLFKKACCTVAAACGKQVSGLGGLNGSTATDQLPWSALQDLPTFDRQTWQPPPLGEGRSIVRMWGWASAAVIWTLSVALIRMRRDMGQMAERLKTLEATHQQAQQIADQMTQKYNEVQKQLVQSSEDLNHMTLKYQWLPWMGWCALIVLALLVMGFVVALVAVALLGGCLDGEMEVDARDRASRFRRGGTLDVGIMKGGN</sequence>
<evidence type="ECO:0000313" key="5">
    <source>
        <dbReference type="EMBL" id="CAK9044089.1"/>
    </source>
</evidence>
<keyword evidence="6" id="KW-1185">Reference proteome</keyword>
<feature type="transmembrane region" description="Helical" evidence="3">
    <location>
        <begin position="448"/>
        <end position="467"/>
    </location>
</feature>
<gene>
    <name evidence="5" type="ORF">CCMP2556_LOCUS23253</name>
</gene>
<dbReference type="Pfam" id="PF01926">
    <property type="entry name" value="MMR_HSR1"/>
    <property type="match status" value="1"/>
</dbReference>
<dbReference type="Proteomes" id="UP001642484">
    <property type="component" value="Unassembled WGS sequence"/>
</dbReference>
<feature type="compositionally biased region" description="Pro residues" evidence="2">
    <location>
        <begin position="1"/>
        <end position="14"/>
    </location>
</feature>
<dbReference type="InterPro" id="IPR027417">
    <property type="entry name" value="P-loop_NTPase"/>
</dbReference>
<feature type="domain" description="G" evidence="4">
    <location>
        <begin position="151"/>
        <end position="265"/>
    </location>
</feature>
<evidence type="ECO:0000256" key="3">
    <source>
        <dbReference type="SAM" id="Phobius"/>
    </source>
</evidence>
<keyword evidence="3" id="KW-1133">Transmembrane helix</keyword>
<dbReference type="Gene3D" id="3.40.50.300">
    <property type="entry name" value="P-loop containing nucleotide triphosphate hydrolases"/>
    <property type="match status" value="1"/>
</dbReference>
<keyword evidence="1" id="KW-0175">Coiled coil</keyword>
<accession>A0ABP0M002</accession>
<evidence type="ECO:0000256" key="2">
    <source>
        <dbReference type="SAM" id="MobiDB-lite"/>
    </source>
</evidence>
<protein>
    <recommendedName>
        <fullName evidence="4">G domain-containing protein</fullName>
    </recommendedName>
</protein>
<dbReference type="SUPFAM" id="SSF52540">
    <property type="entry name" value="P-loop containing nucleoside triphosphate hydrolases"/>
    <property type="match status" value="1"/>
</dbReference>
<name>A0ABP0M002_9DINO</name>
<dbReference type="EMBL" id="CAXAMN010014714">
    <property type="protein sequence ID" value="CAK9044089.1"/>
    <property type="molecule type" value="Genomic_DNA"/>
</dbReference>
<dbReference type="CDD" id="cd00882">
    <property type="entry name" value="Ras_like_GTPase"/>
    <property type="match status" value="1"/>
</dbReference>
<keyword evidence="3" id="KW-0472">Membrane</keyword>
<feature type="coiled-coil region" evidence="1">
    <location>
        <begin position="464"/>
        <end position="512"/>
    </location>
</feature>